<dbReference type="AlphaFoldDB" id="A0A368H0U6"/>
<evidence type="ECO:0000256" key="1">
    <source>
        <dbReference type="SAM" id="MobiDB-lite"/>
    </source>
</evidence>
<protein>
    <submittedName>
        <fullName evidence="2">Uncharacterized protein</fullName>
    </submittedName>
</protein>
<sequence>MHHPPVVYTPVTSRVPRHRQFFTSVRAPLQAVPSLNLSHPFYPEPVEEEYIILSNETVIQAQQEVPVRSIHERPESNFHEESPRQSERPAQSLHECIVDGTLHMDRSAKFIFDQK</sequence>
<evidence type="ECO:0000313" key="3">
    <source>
        <dbReference type="Proteomes" id="UP000252519"/>
    </source>
</evidence>
<gene>
    <name evidence="2" type="ORF">ANCCAN_04644</name>
</gene>
<proteinExistence type="predicted"/>
<dbReference type="EMBL" id="JOJR01000036">
    <property type="protein sequence ID" value="RCN49229.1"/>
    <property type="molecule type" value="Genomic_DNA"/>
</dbReference>
<organism evidence="2 3">
    <name type="scientific">Ancylostoma caninum</name>
    <name type="common">Dog hookworm</name>
    <dbReference type="NCBI Taxonomy" id="29170"/>
    <lineage>
        <taxon>Eukaryota</taxon>
        <taxon>Metazoa</taxon>
        <taxon>Ecdysozoa</taxon>
        <taxon>Nematoda</taxon>
        <taxon>Chromadorea</taxon>
        <taxon>Rhabditida</taxon>
        <taxon>Rhabditina</taxon>
        <taxon>Rhabditomorpha</taxon>
        <taxon>Strongyloidea</taxon>
        <taxon>Ancylostomatidae</taxon>
        <taxon>Ancylostomatinae</taxon>
        <taxon>Ancylostoma</taxon>
    </lineage>
</organism>
<evidence type="ECO:0000313" key="2">
    <source>
        <dbReference type="EMBL" id="RCN49229.1"/>
    </source>
</evidence>
<dbReference type="Proteomes" id="UP000252519">
    <property type="component" value="Unassembled WGS sequence"/>
</dbReference>
<feature type="region of interest" description="Disordered" evidence="1">
    <location>
        <begin position="70"/>
        <end position="91"/>
    </location>
</feature>
<accession>A0A368H0U6</accession>
<reference evidence="2 3" key="1">
    <citation type="submission" date="2014-10" db="EMBL/GenBank/DDBJ databases">
        <title>Draft genome of the hookworm Ancylostoma caninum.</title>
        <authorList>
            <person name="Mitreva M."/>
        </authorList>
    </citation>
    <scope>NUCLEOTIDE SEQUENCE [LARGE SCALE GENOMIC DNA]</scope>
    <source>
        <strain evidence="2 3">Baltimore</strain>
    </source>
</reference>
<feature type="compositionally biased region" description="Basic and acidic residues" evidence="1">
    <location>
        <begin position="70"/>
        <end position="87"/>
    </location>
</feature>
<name>A0A368H0U6_ANCCA</name>
<keyword evidence="3" id="KW-1185">Reference proteome</keyword>
<comment type="caution">
    <text evidence="2">The sequence shown here is derived from an EMBL/GenBank/DDBJ whole genome shotgun (WGS) entry which is preliminary data.</text>
</comment>
<feature type="non-terminal residue" evidence="2">
    <location>
        <position position="115"/>
    </location>
</feature>